<comment type="caution">
    <text evidence="2">The sequence shown here is derived from an EMBL/GenBank/DDBJ whole genome shotgun (WGS) entry which is preliminary data.</text>
</comment>
<dbReference type="GO" id="GO:0016853">
    <property type="term" value="F:isomerase activity"/>
    <property type="evidence" value="ECO:0007669"/>
    <property type="project" value="UniProtKB-KW"/>
</dbReference>
<dbReference type="PANTHER" id="PTHR12110:SF48">
    <property type="entry name" value="BLL3656 PROTEIN"/>
    <property type="match status" value="1"/>
</dbReference>
<accession>A0A7W6FY46</accession>
<gene>
    <name evidence="2" type="ORF">GGR39_001330</name>
</gene>
<dbReference type="EMBL" id="JACIDY010000002">
    <property type="protein sequence ID" value="MBB3939690.1"/>
    <property type="molecule type" value="Genomic_DNA"/>
</dbReference>
<dbReference type="RefSeq" id="WP_183616376.1">
    <property type="nucleotide sequence ID" value="NZ_JACIDY010000002.1"/>
</dbReference>
<evidence type="ECO:0000313" key="2">
    <source>
        <dbReference type="EMBL" id="MBB3939690.1"/>
    </source>
</evidence>
<dbReference type="InterPro" id="IPR036237">
    <property type="entry name" value="Xyl_isomerase-like_sf"/>
</dbReference>
<reference evidence="2 3" key="1">
    <citation type="submission" date="2020-08" db="EMBL/GenBank/DDBJ databases">
        <title>Genomic Encyclopedia of Type Strains, Phase IV (KMG-IV): sequencing the most valuable type-strain genomes for metagenomic binning, comparative biology and taxonomic classification.</title>
        <authorList>
            <person name="Goeker M."/>
        </authorList>
    </citation>
    <scope>NUCLEOTIDE SEQUENCE [LARGE SCALE GENOMIC DNA]</scope>
    <source>
        <strain evidence="2 3">DSM 27568</strain>
    </source>
</reference>
<dbReference type="InterPro" id="IPR013022">
    <property type="entry name" value="Xyl_isomerase-like_TIM-brl"/>
</dbReference>
<keyword evidence="2" id="KW-0413">Isomerase</keyword>
<evidence type="ECO:0000313" key="3">
    <source>
        <dbReference type="Proteomes" id="UP000561459"/>
    </source>
</evidence>
<evidence type="ECO:0000259" key="1">
    <source>
        <dbReference type="Pfam" id="PF01261"/>
    </source>
</evidence>
<dbReference type="Gene3D" id="3.20.20.150">
    <property type="entry name" value="Divalent-metal-dependent TIM barrel enzymes"/>
    <property type="match status" value="1"/>
</dbReference>
<dbReference type="AlphaFoldDB" id="A0A7W6FY46"/>
<protein>
    <submittedName>
        <fullName evidence="2">Sugar phosphate isomerase/epimerase</fullName>
    </submittedName>
</protein>
<feature type="domain" description="Xylose isomerase-like TIM barrel" evidence="1">
    <location>
        <begin position="39"/>
        <end position="244"/>
    </location>
</feature>
<dbReference type="SUPFAM" id="SSF51658">
    <property type="entry name" value="Xylose isomerase-like"/>
    <property type="match status" value="1"/>
</dbReference>
<dbReference type="PANTHER" id="PTHR12110">
    <property type="entry name" value="HYDROXYPYRUVATE ISOMERASE"/>
    <property type="match status" value="1"/>
</dbReference>
<dbReference type="Proteomes" id="UP000561459">
    <property type="component" value="Unassembled WGS sequence"/>
</dbReference>
<dbReference type="Pfam" id="PF01261">
    <property type="entry name" value="AP_endonuc_2"/>
    <property type="match status" value="1"/>
</dbReference>
<proteinExistence type="predicted"/>
<keyword evidence="3" id="KW-1185">Reference proteome</keyword>
<organism evidence="2 3">
    <name type="scientific">Novosphingobium fluoreni</name>
    <dbReference type="NCBI Taxonomy" id="1391222"/>
    <lineage>
        <taxon>Bacteria</taxon>
        <taxon>Pseudomonadati</taxon>
        <taxon>Pseudomonadota</taxon>
        <taxon>Alphaproteobacteria</taxon>
        <taxon>Sphingomonadales</taxon>
        <taxon>Sphingomonadaceae</taxon>
        <taxon>Novosphingobium</taxon>
    </lineage>
</organism>
<name>A0A7W6FY46_9SPHN</name>
<sequence>MPKLGLEFLGAFGLSPVELVGIAADLDCQFISTIMEPMDYNPEGHARWSLRQDPKLVQELRAAARDTGVEIGLGDGFALLANLDVREAYARDLDIHVEIGTRRINTISFDPDVERTMDQFCQITEMATARGIEITTEFCPIATIATLDMAKRTVDKAGPPATILLDTMHFHRSGATTDELRAMDKKLIGHIQLCDVPQTPLFDDYMEEALYERGIPGDGVAPLSEILAALPQVEYIGLEMPLRSLMEQGVGVKDRMARCVAGARKVMAGAAALEQA</sequence>
<dbReference type="InterPro" id="IPR050312">
    <property type="entry name" value="IolE/XylAMocC-like"/>
</dbReference>